<dbReference type="Proteomes" id="UP000800303">
    <property type="component" value="Unassembled WGS sequence"/>
</dbReference>
<evidence type="ECO:0000256" key="2">
    <source>
        <dbReference type="SAM" id="Phobius"/>
    </source>
</evidence>
<protein>
    <submittedName>
        <fullName evidence="3">Uncharacterized protein</fullName>
    </submittedName>
</protein>
<dbReference type="EMBL" id="JAAFGS010000004">
    <property type="protein sequence ID" value="NGZ76475.1"/>
    <property type="molecule type" value="Genomic_DNA"/>
</dbReference>
<name>A0ABX0F7R2_9BACL</name>
<evidence type="ECO:0000313" key="3">
    <source>
        <dbReference type="EMBL" id="NGZ76475.1"/>
    </source>
</evidence>
<keyword evidence="2" id="KW-0472">Membrane</keyword>
<evidence type="ECO:0000256" key="1">
    <source>
        <dbReference type="SAM" id="MobiDB-lite"/>
    </source>
</evidence>
<gene>
    <name evidence="3" type="ORF">GYN08_14195</name>
</gene>
<accession>A0ABX0F7R2</accession>
<keyword evidence="2" id="KW-0812">Transmembrane</keyword>
<comment type="caution">
    <text evidence="3">The sequence shown here is derived from an EMBL/GenBank/DDBJ whole genome shotgun (WGS) entry which is preliminary data.</text>
</comment>
<feature type="region of interest" description="Disordered" evidence="1">
    <location>
        <begin position="189"/>
        <end position="215"/>
    </location>
</feature>
<keyword evidence="2" id="KW-1133">Transmembrane helix</keyword>
<dbReference type="RefSeq" id="WP_166275291.1">
    <property type="nucleotide sequence ID" value="NZ_JAAFGS010000004.1"/>
</dbReference>
<sequence length="226" mass="26176">MALKVTVLLLAIMAFWVVVGVIGEILWHRYDRKQKAPYQAIDRFVVYHMGGLPGVRKKAKIQLLINRDRLVIKARRRPAVTMSTRDIRKIDWLGFAFGNGVFAGELPEEETLPENLKFLSKVGSRTEWTLFGRIQRYIVLHYEQGGIPYAVAFGFRFGEMEVVENEPVYQCLDTLEWYKEHSWKRNPEDAAGTVNLRKKPKPKNGRAVWRQDPGSGMVTAEWEELR</sequence>
<evidence type="ECO:0000313" key="4">
    <source>
        <dbReference type="Proteomes" id="UP000800303"/>
    </source>
</evidence>
<proteinExistence type="predicted"/>
<feature type="transmembrane region" description="Helical" evidence="2">
    <location>
        <begin position="6"/>
        <end position="27"/>
    </location>
</feature>
<organism evidence="3 4">
    <name type="scientific">Saccharibacillus alkalitolerans</name>
    <dbReference type="NCBI Taxonomy" id="2705290"/>
    <lineage>
        <taxon>Bacteria</taxon>
        <taxon>Bacillati</taxon>
        <taxon>Bacillota</taxon>
        <taxon>Bacilli</taxon>
        <taxon>Bacillales</taxon>
        <taxon>Paenibacillaceae</taxon>
        <taxon>Saccharibacillus</taxon>
    </lineage>
</organism>
<reference evidence="3 4" key="1">
    <citation type="submission" date="2020-01" db="EMBL/GenBank/DDBJ databases">
        <title>Polyphasic characterisation and genomic insights into a novel alkali tolerant bacterium VR-M41.</title>
        <authorList>
            <person name="Vemuluri V.R."/>
        </authorList>
    </citation>
    <scope>NUCLEOTIDE SEQUENCE [LARGE SCALE GENOMIC DNA]</scope>
    <source>
        <strain evidence="3 4">VR-M41</strain>
    </source>
</reference>
<keyword evidence="4" id="KW-1185">Reference proteome</keyword>